<keyword evidence="5 9" id="KW-0479">Metal-binding</keyword>
<reference evidence="11" key="1">
    <citation type="submission" date="2021-06" db="EMBL/GenBank/DDBJ databases">
        <title>Comparative genomics, transcriptomics and evolutionary studies reveal genomic signatures of adaptation to plant cell wall in hemibiotrophic fungi.</title>
        <authorList>
            <consortium name="DOE Joint Genome Institute"/>
            <person name="Baroncelli R."/>
            <person name="Diaz J.F."/>
            <person name="Benocci T."/>
            <person name="Peng M."/>
            <person name="Battaglia E."/>
            <person name="Haridas S."/>
            <person name="Andreopoulos W."/>
            <person name="Labutti K."/>
            <person name="Pangilinan J."/>
            <person name="Floch G.L."/>
            <person name="Makela M.R."/>
            <person name="Henrissat B."/>
            <person name="Grigoriev I.V."/>
            <person name="Crouch J.A."/>
            <person name="De Vries R.P."/>
            <person name="Sukno S.A."/>
            <person name="Thon M.R."/>
        </authorList>
    </citation>
    <scope>NUCLEOTIDE SEQUENCE</scope>
    <source>
        <strain evidence="11">MAFF235873</strain>
    </source>
</reference>
<keyword evidence="6 9" id="KW-0862">Zinc</keyword>
<protein>
    <recommendedName>
        <fullName evidence="4 9">Carbonic anhydrase</fullName>
        <ecNumber evidence="4 9">4.2.1.1</ecNumber>
    </recommendedName>
</protein>
<dbReference type="GO" id="GO:0004089">
    <property type="term" value="F:carbonate dehydratase activity"/>
    <property type="evidence" value="ECO:0007669"/>
    <property type="project" value="UniProtKB-UniRule"/>
</dbReference>
<evidence type="ECO:0000256" key="2">
    <source>
        <dbReference type="ARBA" id="ARBA00002904"/>
    </source>
</evidence>
<dbReference type="PANTHER" id="PTHR18952">
    <property type="entry name" value="CARBONIC ANHYDRASE"/>
    <property type="match status" value="1"/>
</dbReference>
<keyword evidence="9" id="KW-0732">Signal</keyword>
<feature type="chain" id="PRO_5041768562" description="Carbonic anhydrase" evidence="9">
    <location>
        <begin position="17"/>
        <end position="288"/>
    </location>
</feature>
<dbReference type="EC" id="4.2.1.1" evidence="4 9"/>
<sequence>MKSFLLLLPLATMASAICHHRTSLYARSQGLMTRAEGGVNVATFNYNDLAGPLNWHSYSNASITCGTGVQQSPINLNDTSATVVPGASLGFDVPDLPHGAAFENLGSTLEVVASNGTLTRDGRKFSLKQFHFHTPSEHRLDSEHFAMEVHFVFQADDAENPTGPTISVVGFLIEIDNSAPSQFLKTVFARVGDIAEPGSASETEALSFCELRTTLARSQVYQYGGSLTTPPCSEGVAWNVVAEPLRVDDATYRAAKKVMKFNARYTQNVPGKTNLLDHARNTLNALSA</sequence>
<feature type="domain" description="Alpha-carbonic anhydrase" evidence="10">
    <location>
        <begin position="42"/>
        <end position="288"/>
    </location>
</feature>
<gene>
    <name evidence="11" type="ORF">LX32DRAFT_591185</name>
</gene>
<evidence type="ECO:0000256" key="9">
    <source>
        <dbReference type="RuleBase" id="RU367011"/>
    </source>
</evidence>
<evidence type="ECO:0000256" key="5">
    <source>
        <dbReference type="ARBA" id="ARBA00022723"/>
    </source>
</evidence>
<dbReference type="InterPro" id="IPR023561">
    <property type="entry name" value="Carbonic_anhydrase_a-class"/>
</dbReference>
<evidence type="ECO:0000256" key="4">
    <source>
        <dbReference type="ARBA" id="ARBA00012925"/>
    </source>
</evidence>
<dbReference type="InterPro" id="IPR036398">
    <property type="entry name" value="CA_dom_sf"/>
</dbReference>
<evidence type="ECO:0000259" key="10">
    <source>
        <dbReference type="PROSITE" id="PS51144"/>
    </source>
</evidence>
<dbReference type="PROSITE" id="PS51144">
    <property type="entry name" value="ALPHA_CA_2"/>
    <property type="match status" value="1"/>
</dbReference>
<evidence type="ECO:0000256" key="1">
    <source>
        <dbReference type="ARBA" id="ARBA00001947"/>
    </source>
</evidence>
<comment type="caution">
    <text evidence="11">The sequence shown here is derived from an EMBL/GenBank/DDBJ whole genome shotgun (WGS) entry which is preliminary data.</text>
</comment>
<evidence type="ECO:0000256" key="7">
    <source>
        <dbReference type="ARBA" id="ARBA00023239"/>
    </source>
</evidence>
<dbReference type="Pfam" id="PF00194">
    <property type="entry name" value="Carb_anhydrase"/>
    <property type="match status" value="1"/>
</dbReference>
<dbReference type="InterPro" id="IPR041891">
    <property type="entry name" value="Alpha_CA_prokaryot-like"/>
</dbReference>
<proteinExistence type="inferred from homology"/>
<dbReference type="SMART" id="SM01057">
    <property type="entry name" value="Carb_anhydrase"/>
    <property type="match status" value="1"/>
</dbReference>
<name>A0AAD9HFZ1_9PEZI</name>
<comment type="function">
    <text evidence="2 9">Reversible hydration of carbon dioxide.</text>
</comment>
<dbReference type="EMBL" id="MU842882">
    <property type="protein sequence ID" value="KAK2028180.1"/>
    <property type="molecule type" value="Genomic_DNA"/>
</dbReference>
<comment type="similarity">
    <text evidence="3 9">Belongs to the alpha-carbonic anhydrase family.</text>
</comment>
<keyword evidence="12" id="KW-1185">Reference proteome</keyword>
<feature type="signal peptide" evidence="9">
    <location>
        <begin position="1"/>
        <end position="16"/>
    </location>
</feature>
<dbReference type="PROSITE" id="PS00162">
    <property type="entry name" value="ALPHA_CA_1"/>
    <property type="match status" value="1"/>
</dbReference>
<dbReference type="InterPro" id="IPR001148">
    <property type="entry name" value="CA_dom"/>
</dbReference>
<dbReference type="PANTHER" id="PTHR18952:SF265">
    <property type="entry name" value="CARBONIC ANHYDRASE"/>
    <property type="match status" value="1"/>
</dbReference>
<dbReference type="SUPFAM" id="SSF51069">
    <property type="entry name" value="Carbonic anhydrase"/>
    <property type="match status" value="1"/>
</dbReference>
<dbReference type="Gene3D" id="3.10.200.10">
    <property type="entry name" value="Alpha carbonic anhydrase"/>
    <property type="match status" value="1"/>
</dbReference>
<evidence type="ECO:0000313" key="12">
    <source>
        <dbReference type="Proteomes" id="UP001232148"/>
    </source>
</evidence>
<dbReference type="Proteomes" id="UP001232148">
    <property type="component" value="Unassembled WGS sequence"/>
</dbReference>
<evidence type="ECO:0000256" key="6">
    <source>
        <dbReference type="ARBA" id="ARBA00022833"/>
    </source>
</evidence>
<dbReference type="AlphaFoldDB" id="A0AAD9HFZ1"/>
<comment type="cofactor">
    <cofactor evidence="1 9">
        <name>Zn(2+)</name>
        <dbReference type="ChEBI" id="CHEBI:29105"/>
    </cofactor>
</comment>
<evidence type="ECO:0000256" key="8">
    <source>
        <dbReference type="ARBA" id="ARBA00048348"/>
    </source>
</evidence>
<organism evidence="11 12">
    <name type="scientific">Colletotrichum zoysiae</name>
    <dbReference type="NCBI Taxonomy" id="1216348"/>
    <lineage>
        <taxon>Eukaryota</taxon>
        <taxon>Fungi</taxon>
        <taxon>Dikarya</taxon>
        <taxon>Ascomycota</taxon>
        <taxon>Pezizomycotina</taxon>
        <taxon>Sordariomycetes</taxon>
        <taxon>Hypocreomycetidae</taxon>
        <taxon>Glomerellales</taxon>
        <taxon>Glomerellaceae</taxon>
        <taxon>Colletotrichum</taxon>
        <taxon>Colletotrichum graminicola species complex</taxon>
    </lineage>
</organism>
<dbReference type="CDD" id="cd03124">
    <property type="entry name" value="alpha_CA_prokaryotic_like"/>
    <property type="match status" value="1"/>
</dbReference>
<dbReference type="InterPro" id="IPR018338">
    <property type="entry name" value="Carbonic_anhydrase_a-class_CS"/>
</dbReference>
<keyword evidence="7 9" id="KW-0456">Lyase</keyword>
<accession>A0AAD9HFZ1</accession>
<evidence type="ECO:0000256" key="3">
    <source>
        <dbReference type="ARBA" id="ARBA00010718"/>
    </source>
</evidence>
<dbReference type="GO" id="GO:0008270">
    <property type="term" value="F:zinc ion binding"/>
    <property type="evidence" value="ECO:0007669"/>
    <property type="project" value="UniProtKB-UniRule"/>
</dbReference>
<comment type="catalytic activity">
    <reaction evidence="8 9">
        <text>hydrogencarbonate + H(+) = CO2 + H2O</text>
        <dbReference type="Rhea" id="RHEA:10748"/>
        <dbReference type="ChEBI" id="CHEBI:15377"/>
        <dbReference type="ChEBI" id="CHEBI:15378"/>
        <dbReference type="ChEBI" id="CHEBI:16526"/>
        <dbReference type="ChEBI" id="CHEBI:17544"/>
        <dbReference type="EC" id="4.2.1.1"/>
    </reaction>
</comment>
<evidence type="ECO:0000313" key="11">
    <source>
        <dbReference type="EMBL" id="KAK2028180.1"/>
    </source>
</evidence>